<feature type="compositionally biased region" description="Basic and acidic residues" evidence="3">
    <location>
        <begin position="63"/>
        <end position="72"/>
    </location>
</feature>
<dbReference type="InterPro" id="IPR033979">
    <property type="entry name" value="MINDY_domain"/>
</dbReference>
<evidence type="ECO:0000313" key="5">
    <source>
        <dbReference type="EMBL" id="CDW52865.1"/>
    </source>
</evidence>
<keyword evidence="2" id="KW-0788">Thiol protease</keyword>
<dbReference type="GO" id="GO:0004843">
    <property type="term" value="F:cysteine-type deubiquitinase activity"/>
    <property type="evidence" value="ECO:0007669"/>
    <property type="project" value="UniProtKB-UniRule"/>
</dbReference>
<evidence type="ECO:0000256" key="3">
    <source>
        <dbReference type="SAM" id="MobiDB-lite"/>
    </source>
</evidence>
<proteinExistence type="inferred from homology"/>
<dbReference type="GO" id="GO:0036435">
    <property type="term" value="F:K48-linked polyubiquitin modification-dependent protein binding"/>
    <property type="evidence" value="ECO:0007669"/>
    <property type="project" value="UniProtKB-UniRule"/>
</dbReference>
<feature type="compositionally biased region" description="Low complexity" evidence="3">
    <location>
        <begin position="402"/>
        <end position="412"/>
    </location>
</feature>
<feature type="compositionally biased region" description="Polar residues" evidence="3">
    <location>
        <begin position="41"/>
        <end position="60"/>
    </location>
</feature>
<dbReference type="EC" id="3.4.19.12" evidence="2"/>
<dbReference type="STRING" id="36087.A0A077Z2F1"/>
<dbReference type="GO" id="GO:0016807">
    <property type="term" value="F:cysteine-type carboxypeptidase activity"/>
    <property type="evidence" value="ECO:0007669"/>
    <property type="project" value="TreeGrafter"/>
</dbReference>
<dbReference type="OrthoDB" id="10261212at2759"/>
<dbReference type="GO" id="GO:0140934">
    <property type="term" value="F:histone deubiquitinase activity"/>
    <property type="evidence" value="ECO:0007669"/>
    <property type="project" value="UniProtKB-UniRule"/>
</dbReference>
<evidence type="ECO:0000259" key="4">
    <source>
        <dbReference type="Pfam" id="PF04424"/>
    </source>
</evidence>
<dbReference type="GO" id="GO:0071108">
    <property type="term" value="P:protein K48-linked deubiquitination"/>
    <property type="evidence" value="ECO:0007669"/>
    <property type="project" value="TreeGrafter"/>
</dbReference>
<accession>A0A077Z2F1</accession>
<dbReference type="EMBL" id="HG805833">
    <property type="protein sequence ID" value="CDW52865.1"/>
    <property type="molecule type" value="Genomic_DNA"/>
</dbReference>
<dbReference type="GO" id="GO:0005829">
    <property type="term" value="C:cytosol"/>
    <property type="evidence" value="ECO:0007669"/>
    <property type="project" value="TreeGrafter"/>
</dbReference>
<sequence length="443" mass="49137">MPDVDDSDKSETNCNRNENMLLPNEPSVPSSSAKHFEQPVACSTTPPSVENNEPSASSSFVDPPDKQTAHEADEPYVVNLIHQVKWVKWYNRPVPIATQNENGPCPLLAICNLLLLRGDLTLPEDTEVVAATQLINMVGDLVFQQGMAKQRHRLDYEQNVYDAMSVLPKLSTGLDVNVKFKGAFEFEYTPECIIFDLLNITLCHGWISDPTNTEMHQAVGNLSYNQLVEKIIHEDASKSTQGSYPPSFISLFYSFRSGLYALAFFDSSVSQLTRYGLASLRNALQEGHLAVLFRNNHFSVITKRNGSLYLLVTDQGFLKEPNYVWETLDSIDGNSHFVDSDFFLVPAKTESSVQNEASPQQTMKQVENDFLLALSLEESGPANDQTADQLLAAKLQEEEQRAAAAAAAAAAATPPQRRERPVSRPEFATTSHATNYQSKEKVG</sequence>
<dbReference type="Proteomes" id="UP000030665">
    <property type="component" value="Unassembled WGS sequence"/>
</dbReference>
<dbReference type="GO" id="GO:0071944">
    <property type="term" value="C:cell periphery"/>
    <property type="evidence" value="ECO:0007669"/>
    <property type="project" value="TreeGrafter"/>
</dbReference>
<keyword evidence="2" id="KW-0833">Ubl conjugation pathway</keyword>
<reference evidence="5" key="1">
    <citation type="submission" date="2014-01" db="EMBL/GenBank/DDBJ databases">
        <authorList>
            <person name="Aslett M."/>
        </authorList>
    </citation>
    <scope>NUCLEOTIDE SEQUENCE</scope>
</reference>
<dbReference type="PANTHER" id="PTHR18063:SF6">
    <property type="entry name" value="UBIQUITIN CARBOXYL-TERMINAL HYDROLASE"/>
    <property type="match status" value="1"/>
</dbReference>
<evidence type="ECO:0000313" key="6">
    <source>
        <dbReference type="Proteomes" id="UP000030665"/>
    </source>
</evidence>
<feature type="domain" description="MINDY deubiquitinase" evidence="4">
    <location>
        <begin position="82"/>
        <end position="342"/>
    </location>
</feature>
<gene>
    <name evidence="5" type="ORF">TTRE_0000112701</name>
</gene>
<reference evidence="5" key="2">
    <citation type="submission" date="2014-03" db="EMBL/GenBank/DDBJ databases">
        <title>The whipworm genome and dual-species transcriptomics of an intimate host-pathogen interaction.</title>
        <authorList>
            <person name="Foth B.J."/>
            <person name="Tsai I.J."/>
            <person name="Reid A.J."/>
            <person name="Bancroft A.J."/>
            <person name="Nichol S."/>
            <person name="Tracey A."/>
            <person name="Holroyd N."/>
            <person name="Cotton J.A."/>
            <person name="Stanley E.J."/>
            <person name="Zarowiecki M."/>
            <person name="Liu J.Z."/>
            <person name="Huckvale T."/>
            <person name="Cooper P.J."/>
            <person name="Grencis R.K."/>
            <person name="Berriman M."/>
        </authorList>
    </citation>
    <scope>NUCLEOTIDE SEQUENCE [LARGE SCALE GENOMIC DNA]</scope>
</reference>
<comment type="similarity">
    <text evidence="1 2">Belongs to the MINDY deubiquitinase family. FAM63 subfamily.</text>
</comment>
<comment type="catalytic activity">
    <reaction evidence="2">
        <text>Thiol-dependent hydrolysis of ester, thioester, amide, peptide and isopeptide bonds formed by the C-terminal Gly of ubiquitin (a 76-residue protein attached to proteins as an intracellular targeting signal).</text>
        <dbReference type="EC" id="3.4.19.12"/>
    </reaction>
</comment>
<name>A0A077Z2F1_TRITR</name>
<evidence type="ECO:0000256" key="1">
    <source>
        <dbReference type="ARBA" id="ARBA00006616"/>
    </source>
</evidence>
<keyword evidence="2" id="KW-0645">Protease</keyword>
<feature type="region of interest" description="Disordered" evidence="3">
    <location>
        <begin position="1"/>
        <end position="72"/>
    </location>
</feature>
<organism evidence="5 6">
    <name type="scientific">Trichuris trichiura</name>
    <name type="common">Whipworm</name>
    <name type="synonym">Trichocephalus trichiurus</name>
    <dbReference type="NCBI Taxonomy" id="36087"/>
    <lineage>
        <taxon>Eukaryota</taxon>
        <taxon>Metazoa</taxon>
        <taxon>Ecdysozoa</taxon>
        <taxon>Nematoda</taxon>
        <taxon>Enoplea</taxon>
        <taxon>Dorylaimia</taxon>
        <taxon>Trichinellida</taxon>
        <taxon>Trichuridae</taxon>
        <taxon>Trichuris</taxon>
    </lineage>
</organism>
<dbReference type="GO" id="GO:1990380">
    <property type="term" value="F:K48-linked deubiquitinase activity"/>
    <property type="evidence" value="ECO:0007669"/>
    <property type="project" value="UniProtKB-UniRule"/>
</dbReference>
<feature type="region of interest" description="Disordered" evidence="3">
    <location>
        <begin position="402"/>
        <end position="443"/>
    </location>
</feature>
<keyword evidence="6" id="KW-1185">Reference proteome</keyword>
<comment type="function">
    <text evidence="2">Hydrolase that can specifically remove 'Lys-48'-linked conjugated ubiquitin from proteins. Has exodeubiquitinase activity and has a preference for long polyubiquitin chains. May play a regulatory role at the level of protein turnover.</text>
</comment>
<dbReference type="InterPro" id="IPR007518">
    <property type="entry name" value="MINDY"/>
</dbReference>
<evidence type="ECO:0000256" key="2">
    <source>
        <dbReference type="RuleBase" id="RU367139"/>
    </source>
</evidence>
<dbReference type="PANTHER" id="PTHR18063">
    <property type="entry name" value="NF-E2 INDUCIBLE PROTEIN"/>
    <property type="match status" value="1"/>
</dbReference>
<dbReference type="Pfam" id="PF04424">
    <property type="entry name" value="MINDY_DUB"/>
    <property type="match status" value="1"/>
</dbReference>
<keyword evidence="2" id="KW-0378">Hydrolase</keyword>
<dbReference type="AlphaFoldDB" id="A0A077Z2F1"/>
<dbReference type="GO" id="GO:0006508">
    <property type="term" value="P:proteolysis"/>
    <property type="evidence" value="ECO:0007669"/>
    <property type="project" value="UniProtKB-KW"/>
</dbReference>
<feature type="compositionally biased region" description="Polar residues" evidence="3">
    <location>
        <begin position="428"/>
        <end position="437"/>
    </location>
</feature>
<protein>
    <recommendedName>
        <fullName evidence="2">Ubiquitin carboxyl-terminal hydrolase</fullName>
        <ecNumber evidence="2">3.4.19.12</ecNumber>
    </recommendedName>
</protein>